<dbReference type="EMBL" id="UHJJ01000015">
    <property type="protein sequence ID" value="SUQ15720.1"/>
    <property type="molecule type" value="Genomic_DNA"/>
</dbReference>
<reference evidence="2" key="1">
    <citation type="submission" date="2017-07" db="EMBL/GenBank/DDBJ databases">
        <authorList>
            <person name="Varghese N."/>
            <person name="Submissions S."/>
        </authorList>
    </citation>
    <scope>NUCLEOTIDE SEQUENCE [LARGE SCALE GENOMIC DNA]</scope>
    <source>
        <strain evidence="2">NLAE-zl-C134</strain>
    </source>
</reference>
<dbReference type="AlphaFoldDB" id="A0A316ADV2"/>
<evidence type="ECO:0008006" key="3">
    <source>
        <dbReference type="Google" id="ProtNLM"/>
    </source>
</evidence>
<protein>
    <recommendedName>
        <fullName evidence="3">Molybdopterin-guanine dinucleotide biosynthesis protein B</fullName>
    </recommendedName>
</protein>
<dbReference type="RefSeq" id="WP_109713800.1">
    <property type="nucleotide sequence ID" value="NZ_QGDS01000015.1"/>
</dbReference>
<dbReference type="Proteomes" id="UP000254051">
    <property type="component" value="Unassembled WGS sequence"/>
</dbReference>
<evidence type="ECO:0000313" key="1">
    <source>
        <dbReference type="EMBL" id="SUQ15720.1"/>
    </source>
</evidence>
<dbReference type="OrthoDB" id="5431388at2"/>
<proteinExistence type="predicted"/>
<sequence length="195" mass="21358">MNIETNIENTELLQVKHMVLIGATGRNSGKTTLAIQIIDAFKDKMPIVAFKLISIRNHGDICPRGGQGCGICKGLKGCFDIREENGTGTKDTMLLKKAGAQKVYLIRAFKENIKEALEDALKLVPEDALILCESNSARLVSKPAFFVMIQSSTASVIKPTAEAVMEYADVILPQDEKSFAEFVYGELSQKLQTGF</sequence>
<gene>
    <name evidence="1" type="ORF">SAMN05216529_11576</name>
</gene>
<organism evidence="1 2">
    <name type="scientific">Faecalicatena contorta</name>
    <dbReference type="NCBI Taxonomy" id="39482"/>
    <lineage>
        <taxon>Bacteria</taxon>
        <taxon>Bacillati</taxon>
        <taxon>Bacillota</taxon>
        <taxon>Clostridia</taxon>
        <taxon>Lachnospirales</taxon>
        <taxon>Lachnospiraceae</taxon>
        <taxon>Faecalicatena</taxon>
    </lineage>
</organism>
<dbReference type="InterPro" id="IPR027417">
    <property type="entry name" value="P-loop_NTPase"/>
</dbReference>
<dbReference type="Gene3D" id="3.40.50.300">
    <property type="entry name" value="P-loop containing nucleotide triphosphate hydrolases"/>
    <property type="match status" value="1"/>
</dbReference>
<name>A0A316ADV2_9FIRM</name>
<keyword evidence="2" id="KW-1185">Reference proteome</keyword>
<accession>A0A316ADV2</accession>
<evidence type="ECO:0000313" key="2">
    <source>
        <dbReference type="Proteomes" id="UP000254051"/>
    </source>
</evidence>